<accession>D6A8G8</accession>
<evidence type="ECO:0000256" key="1">
    <source>
        <dbReference type="SAM" id="MobiDB-lite"/>
    </source>
</evidence>
<evidence type="ECO:0000313" key="2">
    <source>
        <dbReference type="EMBL" id="EFE71951.2"/>
    </source>
</evidence>
<evidence type="ECO:0000313" key="3">
    <source>
        <dbReference type="Proteomes" id="UP000003824"/>
    </source>
</evidence>
<name>D6A8G8_STRV1</name>
<dbReference type="EMBL" id="DS999641">
    <property type="protein sequence ID" value="EFE71951.2"/>
    <property type="molecule type" value="Genomic_DNA"/>
</dbReference>
<feature type="region of interest" description="Disordered" evidence="1">
    <location>
        <begin position="50"/>
        <end position="104"/>
    </location>
</feature>
<sequence length="104" mass="11022">MDAEVGGDLFQGDAGLAVARDPHDVLAELLRIRLGPCNILPGRLSASQVRCHPTLQQSRSTTASVTRSKAGSTASRGTAPSPRDTTSSPSATKRQYWSQRSMNG</sequence>
<reference evidence="3" key="1">
    <citation type="submission" date="2008-12" db="EMBL/GenBank/DDBJ databases">
        <title>Annotation of Streptomyces ghanaensis ATCC 14672.</title>
        <authorList>
            <consortium name="The Broad Institute Genome Sequencing Platform"/>
            <consortium name="Broad Institute Microbial Sequencing Center"/>
            <person name="Fischbach M."/>
            <person name="Ward D."/>
            <person name="Young S."/>
            <person name="Kodira C.D."/>
            <person name="Zeng Q."/>
            <person name="Koehrsen M."/>
            <person name="Godfrey P."/>
            <person name="Alvarado L."/>
            <person name="Berlin A.M."/>
            <person name="Borenstein D."/>
            <person name="Chen Z."/>
            <person name="Engels R."/>
            <person name="Freedman E."/>
            <person name="Gellesch M."/>
            <person name="Goldberg J."/>
            <person name="Griggs A."/>
            <person name="Gujja S."/>
            <person name="Heiman D.I."/>
            <person name="Hepburn T.A."/>
            <person name="Howarth C."/>
            <person name="Jen D."/>
            <person name="Larson L."/>
            <person name="Lewis B."/>
            <person name="Mehta T."/>
            <person name="Park D."/>
            <person name="Pearson M."/>
            <person name="Roberts A."/>
            <person name="Saif S."/>
            <person name="Shea T.D."/>
            <person name="Shenoy N."/>
            <person name="Sisk P."/>
            <person name="Stolte C."/>
            <person name="Sykes S.N."/>
            <person name="Walk T."/>
            <person name="White J."/>
            <person name="Yandava C."/>
            <person name="Straight P."/>
            <person name="Clardy J."/>
            <person name="Hung D."/>
            <person name="Kolter R."/>
            <person name="Mekalanos J."/>
            <person name="Walker S."/>
            <person name="Walsh C.T."/>
            <person name="Wieland B.L.C."/>
            <person name="Ilzarbe M."/>
            <person name="Galagan J."/>
            <person name="Nusbaum C."/>
            <person name="Birren B."/>
        </authorList>
    </citation>
    <scope>NUCLEOTIDE SEQUENCE [LARGE SCALE GENOMIC DNA]</scope>
    <source>
        <strain evidence="3">ATCC 14672 / DSM 40746 / JCM 4963 / KCTC 9882 / NRRL B-12104 / FH 1290</strain>
    </source>
</reference>
<proteinExistence type="predicted"/>
<feature type="compositionally biased region" description="Polar residues" evidence="1">
    <location>
        <begin position="54"/>
        <end position="104"/>
    </location>
</feature>
<dbReference type="AlphaFoldDB" id="D6A8G8"/>
<protein>
    <submittedName>
        <fullName evidence="2">Uncharacterized protein</fullName>
    </submittedName>
</protein>
<dbReference type="Proteomes" id="UP000003824">
    <property type="component" value="Unassembled WGS sequence"/>
</dbReference>
<gene>
    <name evidence="2" type="ORF">SSFG_07187</name>
</gene>
<organism evidence="2 3">
    <name type="scientific">Streptomyces viridosporus (strain ATCC 14672 / DSM 40746 / JCM 4963 / KCTC 9882 / NRRL B-12104 / FH 1290)</name>
    <name type="common">Streptomyces ghanaensis</name>
    <dbReference type="NCBI Taxonomy" id="566461"/>
    <lineage>
        <taxon>Bacteria</taxon>
        <taxon>Bacillati</taxon>
        <taxon>Actinomycetota</taxon>
        <taxon>Actinomycetes</taxon>
        <taxon>Kitasatosporales</taxon>
        <taxon>Streptomycetaceae</taxon>
        <taxon>Streptomyces</taxon>
    </lineage>
</organism>